<dbReference type="GO" id="GO:0005524">
    <property type="term" value="F:ATP binding"/>
    <property type="evidence" value="ECO:0007669"/>
    <property type="project" value="InterPro"/>
</dbReference>
<dbReference type="AlphaFoldDB" id="A0A0M2NH88"/>
<dbReference type="Proteomes" id="UP000034076">
    <property type="component" value="Unassembled WGS sequence"/>
</dbReference>
<dbReference type="RefSeq" id="WP_046442551.1">
    <property type="nucleotide sequence ID" value="NZ_LAYJ01000053.1"/>
</dbReference>
<keyword evidence="6" id="KW-1185">Reference proteome</keyword>
<sequence>MENSSVAGPVIMKNRRLHPTTIYLVRHGETQLNVEGRFIGMLDVPLNERGKRQARYLRLALAGTPFDCVYSSPLQRAYETAQIALAGRKLDILPEEGLKEINCGVWEGLTGEEVQKSWGKELTQWATSPHKLKIPGGNTFLEVQQNIRGGFDKIVEQNSGKTILFSSHMMAIQLLLMNIEGIPIADFWNVKGVDNASISAVRIEADRPPLVILWGSTDHLPSGEKNSEVTVAGRKIDCLK</sequence>
<gene>
    <name evidence="5" type="ORF">CHK_0612</name>
</gene>
<reference evidence="5 6" key="1">
    <citation type="submission" date="2015-04" db="EMBL/GenBank/DDBJ databases">
        <title>Draft genome sequence of bacteremic isolate Catabacter hongkongensis type strain HKU16T.</title>
        <authorList>
            <person name="Lau S.K."/>
            <person name="Teng J.L."/>
            <person name="Huang Y."/>
            <person name="Curreem S.O."/>
            <person name="Tsui S.K."/>
            <person name="Woo P.C."/>
        </authorList>
    </citation>
    <scope>NUCLEOTIDE SEQUENCE [LARGE SCALE GENOMIC DNA]</scope>
    <source>
        <strain evidence="5 6">HKU16</strain>
    </source>
</reference>
<evidence type="ECO:0000313" key="6">
    <source>
        <dbReference type="Proteomes" id="UP000034076"/>
    </source>
</evidence>
<dbReference type="InterPro" id="IPR003094">
    <property type="entry name" value="6Pfruct_kin"/>
</dbReference>
<dbReference type="GO" id="GO:0005737">
    <property type="term" value="C:cytoplasm"/>
    <property type="evidence" value="ECO:0007669"/>
    <property type="project" value="TreeGrafter"/>
</dbReference>
<dbReference type="PRINTS" id="PR00991">
    <property type="entry name" value="6PFRUCTKNASE"/>
</dbReference>
<dbReference type="PANTHER" id="PTHR48100">
    <property type="entry name" value="BROAD-SPECIFICITY PHOSPHATASE YOR283W-RELATED"/>
    <property type="match status" value="1"/>
</dbReference>
<dbReference type="SUPFAM" id="SSF53254">
    <property type="entry name" value="Phosphoglycerate mutase-like"/>
    <property type="match status" value="1"/>
</dbReference>
<dbReference type="STRING" id="270498.CHK_0612"/>
<dbReference type="OrthoDB" id="9781415at2"/>
<evidence type="ECO:0000256" key="3">
    <source>
        <dbReference type="PIRSR" id="PIRSR613078-1"/>
    </source>
</evidence>
<feature type="binding site" evidence="4">
    <location>
        <position position="76"/>
    </location>
    <ligand>
        <name>substrate</name>
    </ligand>
</feature>
<dbReference type="InterPro" id="IPR001345">
    <property type="entry name" value="PG/BPGM_mutase_AS"/>
</dbReference>
<feature type="active site" description="Proton donor/acceptor" evidence="3">
    <location>
        <position position="100"/>
    </location>
</feature>
<organism evidence="5 6">
    <name type="scientific">Christensenella hongkongensis</name>
    <dbReference type="NCBI Taxonomy" id="270498"/>
    <lineage>
        <taxon>Bacteria</taxon>
        <taxon>Bacillati</taxon>
        <taxon>Bacillota</taxon>
        <taxon>Clostridia</taxon>
        <taxon>Christensenellales</taxon>
        <taxon>Christensenellaceae</taxon>
        <taxon>Christensenella</taxon>
    </lineage>
</organism>
<dbReference type="InterPro" id="IPR013078">
    <property type="entry name" value="His_Pase_superF_clade-1"/>
</dbReference>
<evidence type="ECO:0000256" key="4">
    <source>
        <dbReference type="PIRSR" id="PIRSR613078-2"/>
    </source>
</evidence>
<comment type="caution">
    <text evidence="5">The sequence shown here is derived from an EMBL/GenBank/DDBJ whole genome shotgun (WGS) entry which is preliminary data.</text>
</comment>
<name>A0A0M2NH88_9FIRM</name>
<accession>A0A0M2NH88</accession>
<dbReference type="GO" id="GO:0016791">
    <property type="term" value="F:phosphatase activity"/>
    <property type="evidence" value="ECO:0007669"/>
    <property type="project" value="TreeGrafter"/>
</dbReference>
<dbReference type="InterPro" id="IPR029033">
    <property type="entry name" value="His_PPase_superfam"/>
</dbReference>
<feature type="binding site" evidence="4">
    <location>
        <begin position="26"/>
        <end position="33"/>
    </location>
    <ligand>
        <name>substrate</name>
    </ligand>
</feature>
<dbReference type="EMBL" id="LAYJ01000053">
    <property type="protein sequence ID" value="KKI51929.1"/>
    <property type="molecule type" value="Genomic_DNA"/>
</dbReference>
<dbReference type="Gene3D" id="3.40.50.1240">
    <property type="entry name" value="Phosphoglycerate mutase-like"/>
    <property type="match status" value="1"/>
</dbReference>
<keyword evidence="2" id="KW-0413">Isomerase</keyword>
<dbReference type="PROSITE" id="PS00175">
    <property type="entry name" value="PG_MUTASE"/>
    <property type="match status" value="1"/>
</dbReference>
<feature type="active site" description="Tele-phosphohistidine intermediate" evidence="3">
    <location>
        <position position="27"/>
    </location>
</feature>
<evidence type="ECO:0000256" key="1">
    <source>
        <dbReference type="ARBA" id="ARBA00023152"/>
    </source>
</evidence>
<dbReference type="PANTHER" id="PTHR48100:SF1">
    <property type="entry name" value="HISTIDINE PHOSPHATASE FAMILY PROTEIN-RELATED"/>
    <property type="match status" value="1"/>
</dbReference>
<evidence type="ECO:0000313" key="5">
    <source>
        <dbReference type="EMBL" id="KKI51929.1"/>
    </source>
</evidence>
<dbReference type="CDD" id="cd07067">
    <property type="entry name" value="HP_PGM_like"/>
    <property type="match status" value="1"/>
</dbReference>
<dbReference type="GO" id="GO:0006003">
    <property type="term" value="P:fructose 2,6-bisphosphate metabolic process"/>
    <property type="evidence" value="ECO:0007669"/>
    <property type="project" value="InterPro"/>
</dbReference>
<dbReference type="SMART" id="SM00855">
    <property type="entry name" value="PGAM"/>
    <property type="match status" value="1"/>
</dbReference>
<dbReference type="Pfam" id="PF00300">
    <property type="entry name" value="His_Phos_1"/>
    <property type="match status" value="1"/>
</dbReference>
<evidence type="ECO:0000256" key="2">
    <source>
        <dbReference type="ARBA" id="ARBA00023235"/>
    </source>
</evidence>
<dbReference type="InterPro" id="IPR050275">
    <property type="entry name" value="PGM_Phosphatase"/>
</dbReference>
<keyword evidence="1" id="KW-0324">Glycolysis</keyword>
<protein>
    <submittedName>
        <fullName evidence="5">Phosphoglycerate mutase</fullName>
    </submittedName>
</protein>
<proteinExistence type="predicted"/>